<evidence type="ECO:0000313" key="2">
    <source>
        <dbReference type="EMBL" id="MBM6913623.1"/>
    </source>
</evidence>
<comment type="caution">
    <text evidence="2">The sequence shown here is derived from an EMBL/GenBank/DDBJ whole genome shotgun (WGS) entry which is preliminary data.</text>
</comment>
<dbReference type="NCBIfam" id="TIGR00684">
    <property type="entry name" value="narJ"/>
    <property type="match status" value="1"/>
</dbReference>
<protein>
    <submittedName>
        <fullName evidence="2">Nitrate reductase molybdenum cofactor assembly chaperone</fullName>
    </submittedName>
</protein>
<dbReference type="InterPro" id="IPR036411">
    <property type="entry name" value="TorD-like_sf"/>
</dbReference>
<gene>
    <name evidence="2" type="primary">narJ</name>
    <name evidence="2" type="ORF">H6A01_09880</name>
</gene>
<organism evidence="2 3">
    <name type="scientific">Veillonella magna</name>
    <dbReference type="NCBI Taxonomy" id="464322"/>
    <lineage>
        <taxon>Bacteria</taxon>
        <taxon>Bacillati</taxon>
        <taxon>Bacillota</taxon>
        <taxon>Negativicutes</taxon>
        <taxon>Veillonellales</taxon>
        <taxon>Veillonellaceae</taxon>
        <taxon>Veillonella</taxon>
    </lineage>
</organism>
<dbReference type="InterPro" id="IPR003765">
    <property type="entry name" value="NO3_reductase_chaperone_NarJ"/>
</dbReference>
<keyword evidence="1" id="KW-0534">Nitrate assimilation</keyword>
<proteinExistence type="predicted"/>
<dbReference type="EMBL" id="JACJLA010000027">
    <property type="protein sequence ID" value="MBM6913623.1"/>
    <property type="molecule type" value="Genomic_DNA"/>
</dbReference>
<dbReference type="Pfam" id="PF02613">
    <property type="entry name" value="Nitrate_red_del"/>
    <property type="match status" value="1"/>
</dbReference>
<sequence>MPNREMTSEQYALQIIGFLLSYPDAAWREQLSAVADGIKDIADARTRQACEAVLRHINSLTVRDYEDEYVRAFDFSGNTNMYLASYDCSNAGEQSEKLLAYKGFFEDNGFTLSKELPDYVPALLELCAVVSPAVAAGILAYAEEALGLFKKRLADSGYVQAQLVDCILSSRRRLEGRTL</sequence>
<reference evidence="2 3" key="1">
    <citation type="journal article" date="2021" name="Sci. Rep.">
        <title>The distribution of antibiotic resistance genes in chicken gut microbiota commensals.</title>
        <authorList>
            <person name="Juricova H."/>
            <person name="Matiasovicova J."/>
            <person name="Kubasova T."/>
            <person name="Cejkova D."/>
            <person name="Rychlik I."/>
        </authorList>
    </citation>
    <scope>NUCLEOTIDE SEQUENCE [LARGE SCALE GENOMIC DNA]</scope>
    <source>
        <strain evidence="2 3">An537</strain>
    </source>
</reference>
<keyword evidence="3" id="KW-1185">Reference proteome</keyword>
<evidence type="ECO:0000313" key="3">
    <source>
        <dbReference type="Proteomes" id="UP000707138"/>
    </source>
</evidence>
<dbReference type="Proteomes" id="UP000707138">
    <property type="component" value="Unassembled WGS sequence"/>
</dbReference>
<dbReference type="RefSeq" id="WP_205088475.1">
    <property type="nucleotide sequence ID" value="NZ_JACJLA010000027.1"/>
</dbReference>
<dbReference type="SUPFAM" id="SSF89155">
    <property type="entry name" value="TorD-like"/>
    <property type="match status" value="1"/>
</dbReference>
<evidence type="ECO:0000256" key="1">
    <source>
        <dbReference type="ARBA" id="ARBA00023063"/>
    </source>
</evidence>
<dbReference type="InterPro" id="IPR020945">
    <property type="entry name" value="DMSO/NO3_reduct_chaperone"/>
</dbReference>
<name>A0ABS2GJP9_9FIRM</name>
<accession>A0ABS2GJP9</accession>
<dbReference type="PANTHER" id="PTHR43680">
    <property type="entry name" value="NITRATE REDUCTASE MOLYBDENUM COFACTOR ASSEMBLY CHAPERONE"/>
    <property type="match status" value="1"/>
</dbReference>
<dbReference type="PANTHER" id="PTHR43680:SF2">
    <property type="entry name" value="NITRATE REDUCTASE MOLYBDENUM COFACTOR ASSEMBLY CHAPERONE NARJ"/>
    <property type="match status" value="1"/>
</dbReference>